<gene>
    <name evidence="3" type="ORF">JR316_002640</name>
</gene>
<reference evidence="3" key="1">
    <citation type="submission" date="2021-02" db="EMBL/GenBank/DDBJ databases">
        <title>Psilocybe cubensis genome.</title>
        <authorList>
            <person name="Mckernan K.J."/>
            <person name="Crawford S."/>
            <person name="Trippe A."/>
            <person name="Kane L.T."/>
            <person name="Mclaughlin S."/>
        </authorList>
    </citation>
    <scope>NUCLEOTIDE SEQUENCE [LARGE SCALE GENOMIC DNA]</scope>
    <source>
        <strain evidence="3">MGC-MH-2018</strain>
    </source>
</reference>
<dbReference type="Gene3D" id="1.10.510.10">
    <property type="entry name" value="Transferase(Phosphotransferase) domain 1"/>
    <property type="match status" value="1"/>
</dbReference>
<dbReference type="InterPro" id="IPR040976">
    <property type="entry name" value="Pkinase_fungal"/>
</dbReference>
<feature type="region of interest" description="Disordered" evidence="1">
    <location>
        <begin position="374"/>
        <end position="424"/>
    </location>
</feature>
<feature type="compositionally biased region" description="Polar residues" evidence="1">
    <location>
        <begin position="397"/>
        <end position="410"/>
    </location>
</feature>
<comment type="caution">
    <text evidence="3">The sequence shown here is derived from an EMBL/GenBank/DDBJ whole genome shotgun (WGS) entry which is preliminary data.</text>
</comment>
<dbReference type="PANTHER" id="PTHR38248:SF2">
    <property type="entry name" value="FUNK1 11"/>
    <property type="match status" value="1"/>
</dbReference>
<protein>
    <recommendedName>
        <fullName evidence="2">Fungal-type protein kinase domain-containing protein</fullName>
    </recommendedName>
</protein>
<dbReference type="SUPFAM" id="SSF56112">
    <property type="entry name" value="Protein kinase-like (PK-like)"/>
    <property type="match status" value="1"/>
</dbReference>
<evidence type="ECO:0000256" key="1">
    <source>
        <dbReference type="SAM" id="MobiDB-lite"/>
    </source>
</evidence>
<dbReference type="AlphaFoldDB" id="A0A8H8CNM9"/>
<evidence type="ECO:0000259" key="2">
    <source>
        <dbReference type="Pfam" id="PF17667"/>
    </source>
</evidence>
<dbReference type="InterPro" id="IPR011009">
    <property type="entry name" value="Kinase-like_dom_sf"/>
</dbReference>
<name>A0A8H8CNM9_PSICU</name>
<proteinExistence type="predicted"/>
<organism evidence="3">
    <name type="scientific">Psilocybe cubensis</name>
    <name type="common">Psychedelic mushroom</name>
    <name type="synonym">Stropharia cubensis</name>
    <dbReference type="NCBI Taxonomy" id="181762"/>
    <lineage>
        <taxon>Eukaryota</taxon>
        <taxon>Fungi</taxon>
        <taxon>Dikarya</taxon>
        <taxon>Basidiomycota</taxon>
        <taxon>Agaricomycotina</taxon>
        <taxon>Agaricomycetes</taxon>
        <taxon>Agaricomycetidae</taxon>
        <taxon>Agaricales</taxon>
        <taxon>Agaricineae</taxon>
        <taxon>Strophariaceae</taxon>
        <taxon>Psilocybe</taxon>
    </lineage>
</organism>
<dbReference type="Pfam" id="PF17667">
    <property type="entry name" value="Pkinase_fungal"/>
    <property type="match status" value="1"/>
</dbReference>
<sequence>MEREFIVCDLDQFMSSYLPFVPSEADVSSCISQCLRPDSMVVGTGDTTRFMLYLSPPDGSQSEMKTYRNLEKISASIAKFEYPGRTRNRFHYKHTPYASIAKSTHKIDACFTADTFSSESKILNTYAMAVPMEHKVDPAQRYDSNTKVVSANVRIMNDDVRRMFTFGITIERDEVTLWFHSRSHSAISKSFSFVYKPKKLIKVFLSILFATEEGLGYDPLITREADSNYTFEIPQVNAPSRFFRTISPISVYNSNNSTGRMTRIYLAEDLSTNPPKRCVLKDVWIDSTEQTEGQIQQALFDDIEAFWKEEPATPTVPGDEDDINFFRSLHSDLVKSKRYKDFFLSIETDYASPALHDVAPKAVPVRGLLTAPAPATPLPPAFSNSGPVPDSARKSPTPRSSLRSAGTTRPMTKARGQLANSKPVAPRRYMPKKRYRVVFREICTPVGNLGKLGEVVDVLQQVLIPLQLMLCAGWVHRDISSGNILAYKSTEAVSDGTMLNWQAKLSDLEYAKKFPPPDGYKGASDPKTGTPYFMAHEVLGRSYIFQPVATEARSVTSDESTNPFAPVSEMIVGVNREVVAHNFQHDLESIWWLLLWTMACRIDCKSSHAWARPIFQNVEDLTEERAHCFCYPINQAISVSFHKDISEFAKPMEKVRLIMHTAYFDRVSLRRHFAPAAYVKFHRLFRLFFMGIQLISTSDWREIPLIPDDLTVKRNLKILC</sequence>
<evidence type="ECO:0000313" key="3">
    <source>
        <dbReference type="EMBL" id="KAG5173132.1"/>
    </source>
</evidence>
<feature type="domain" description="Fungal-type protein kinase" evidence="2">
    <location>
        <begin position="124"/>
        <end position="597"/>
    </location>
</feature>
<accession>A0A8H8CNM9</accession>
<dbReference type="PANTHER" id="PTHR38248">
    <property type="entry name" value="FUNK1 6"/>
    <property type="match status" value="1"/>
</dbReference>
<dbReference type="EMBL" id="JAFIQS010000002">
    <property type="protein sequence ID" value="KAG5173132.1"/>
    <property type="molecule type" value="Genomic_DNA"/>
</dbReference>